<name>A0ABV3RIU6_9RHOB</name>
<accession>A0ABV3RIU6</accession>
<gene>
    <name evidence="2" type="ORF">AB2B41_04690</name>
</gene>
<evidence type="ECO:0000313" key="2">
    <source>
        <dbReference type="EMBL" id="MEW9918885.1"/>
    </source>
</evidence>
<dbReference type="InterPro" id="IPR002397">
    <property type="entry name" value="Cyt_P450_B"/>
</dbReference>
<organism evidence="2 3">
    <name type="scientific">Sulfitobacter sediminis</name>
    <dbReference type="NCBI Taxonomy" id="3234186"/>
    <lineage>
        <taxon>Bacteria</taxon>
        <taxon>Pseudomonadati</taxon>
        <taxon>Pseudomonadota</taxon>
        <taxon>Alphaproteobacteria</taxon>
        <taxon>Rhodobacterales</taxon>
        <taxon>Roseobacteraceae</taxon>
        <taxon>Sulfitobacter</taxon>
    </lineage>
</organism>
<dbReference type="PRINTS" id="PR00359">
    <property type="entry name" value="BP450"/>
</dbReference>
<dbReference type="PANTHER" id="PTHR46696:SF1">
    <property type="entry name" value="CYTOCHROME P450 YJIB-RELATED"/>
    <property type="match status" value="1"/>
</dbReference>
<dbReference type="Pfam" id="PF00067">
    <property type="entry name" value="p450"/>
    <property type="match status" value="1"/>
</dbReference>
<dbReference type="RefSeq" id="WP_367876593.1">
    <property type="nucleotide sequence ID" value="NZ_JBFNXX010000003.1"/>
</dbReference>
<dbReference type="Proteomes" id="UP001556098">
    <property type="component" value="Unassembled WGS sequence"/>
</dbReference>
<keyword evidence="3" id="KW-1185">Reference proteome</keyword>
<comment type="similarity">
    <text evidence="1">Belongs to the cytochrome P450 family.</text>
</comment>
<dbReference type="Gene3D" id="1.10.630.10">
    <property type="entry name" value="Cytochrome P450"/>
    <property type="match status" value="1"/>
</dbReference>
<dbReference type="EMBL" id="JBFNXX010000003">
    <property type="protein sequence ID" value="MEW9918885.1"/>
    <property type="molecule type" value="Genomic_DNA"/>
</dbReference>
<dbReference type="InterPro" id="IPR036396">
    <property type="entry name" value="Cyt_P450_sf"/>
</dbReference>
<reference evidence="2 3" key="1">
    <citation type="submission" date="2024-07" db="EMBL/GenBank/DDBJ databases">
        <title>Marimonas sp.nov., isolated from tidal-flat sediment.</title>
        <authorList>
            <person name="Jayan J.N."/>
            <person name="Lee S.S."/>
        </authorList>
    </citation>
    <scope>NUCLEOTIDE SEQUENCE [LARGE SCALE GENOMIC DNA]</scope>
    <source>
        <strain evidence="2 3">MJW-29</strain>
    </source>
</reference>
<evidence type="ECO:0000256" key="1">
    <source>
        <dbReference type="ARBA" id="ARBA00010617"/>
    </source>
</evidence>
<protein>
    <submittedName>
        <fullName evidence="2">Cytochrome P450</fullName>
    </submittedName>
</protein>
<dbReference type="InterPro" id="IPR001128">
    <property type="entry name" value="Cyt_P450"/>
</dbReference>
<proteinExistence type="inferred from homology"/>
<sequence>MFDLANPPAGFVANPFPFYDDLLRQSPVTPQPDGSYLICRHADLSAIYKDTGTYISDKKQAFAPKFGRGTPLYEHHTTSLVFNDPPLHTRVRRIMTSALTPRALKAMEPGLIATVDHLLDNMPQESDLIEDFASVIPIQIIGNLLDIPMEERHPLRDWSLAILGALEPTLTEAQLARGHAAVTEFKQYLQDLIARRRAHPGDPETDVLTRLIQGDDSGKLSEIELIQNCIFILNAGHETTTNLIGNGLALLHDHPDQKSRLLNDLTLIDRGVEEVLRYRSPNQFGNRETTAEVQFGGHKIPPGTNLHLCIGAANRDPEVFDNPTQFDITRHPNRHLAFAAGPHFCVGLTLARMEGRIALEHFLKRFPDYRLSDTRTPGGRIRFHGYQNLPARLS</sequence>
<evidence type="ECO:0000313" key="3">
    <source>
        <dbReference type="Proteomes" id="UP001556098"/>
    </source>
</evidence>
<dbReference type="SUPFAM" id="SSF48264">
    <property type="entry name" value="Cytochrome P450"/>
    <property type="match status" value="1"/>
</dbReference>
<dbReference type="PANTHER" id="PTHR46696">
    <property type="entry name" value="P450, PUTATIVE (EUROFUNG)-RELATED"/>
    <property type="match status" value="1"/>
</dbReference>
<comment type="caution">
    <text evidence="2">The sequence shown here is derived from an EMBL/GenBank/DDBJ whole genome shotgun (WGS) entry which is preliminary data.</text>
</comment>
<dbReference type="CDD" id="cd20625">
    <property type="entry name" value="CYP164-like"/>
    <property type="match status" value="1"/>
</dbReference>